<keyword evidence="3" id="KW-0346">Stress response</keyword>
<gene>
    <name evidence="3" type="ORF">AA0535_2550</name>
</gene>
<reference evidence="3" key="1">
    <citation type="submission" date="2013-04" db="EMBL/GenBank/DDBJ databases">
        <title>The genome sequencing project of 58 acetic acid bacteria.</title>
        <authorList>
            <person name="Okamoto-Kainuma A."/>
            <person name="Ishikawa M."/>
            <person name="Umino S."/>
            <person name="Koizumi Y."/>
            <person name="Shiwa Y."/>
            <person name="Yoshikawa H."/>
            <person name="Matsutani M."/>
            <person name="Matsushita K."/>
        </authorList>
    </citation>
    <scope>NUCLEOTIDE SEQUENCE</scope>
    <source>
        <strain evidence="3">NRIC 0535</strain>
    </source>
</reference>
<dbReference type="SMART" id="SM00363">
    <property type="entry name" value="S4"/>
    <property type="match status" value="1"/>
</dbReference>
<name>A0ABQ0Q5M4_9PROT</name>
<dbReference type="CDD" id="cd00165">
    <property type="entry name" value="S4"/>
    <property type="match status" value="1"/>
</dbReference>
<proteinExistence type="predicted"/>
<comment type="caution">
    <text evidence="3">The sequence shown here is derived from an EMBL/GenBank/DDBJ whole genome shotgun (WGS) entry which is preliminary data.</text>
</comment>
<protein>
    <submittedName>
        <fullName evidence="3">Heat shock protein</fullName>
    </submittedName>
</protein>
<dbReference type="RefSeq" id="WP_264816923.1">
    <property type="nucleotide sequence ID" value="NZ_BAPV01000057.1"/>
</dbReference>
<dbReference type="InterPro" id="IPR002942">
    <property type="entry name" value="S4_RNA-bd"/>
</dbReference>
<dbReference type="Proteomes" id="UP001062776">
    <property type="component" value="Unassembled WGS sequence"/>
</dbReference>
<accession>A0ABQ0Q5M4</accession>
<keyword evidence="1" id="KW-0694">RNA-binding</keyword>
<organism evidence="3 4">
    <name type="scientific">Asaia krungthepensis NRIC 0535</name>
    <dbReference type="NCBI Taxonomy" id="1307925"/>
    <lineage>
        <taxon>Bacteria</taxon>
        <taxon>Pseudomonadati</taxon>
        <taxon>Pseudomonadota</taxon>
        <taxon>Alphaproteobacteria</taxon>
        <taxon>Acetobacterales</taxon>
        <taxon>Acetobacteraceae</taxon>
        <taxon>Asaia</taxon>
    </lineage>
</organism>
<evidence type="ECO:0000259" key="2">
    <source>
        <dbReference type="SMART" id="SM00363"/>
    </source>
</evidence>
<sequence length="97" mass="11101">MGGDLPDYQRLDLWLWHARVCRQRQDCAALIEKGRIRINRQPTSKPHSKIRIGDILGLPGFPHAGVRIWRVVALATRRGSASDAAKLYEIIEEDDRE</sequence>
<dbReference type="PROSITE" id="PS50889">
    <property type="entry name" value="S4"/>
    <property type="match status" value="1"/>
</dbReference>
<feature type="domain" description="RNA-binding S4" evidence="2">
    <location>
        <begin position="9"/>
        <end position="67"/>
    </location>
</feature>
<dbReference type="InterPro" id="IPR036986">
    <property type="entry name" value="S4_RNA-bd_sf"/>
</dbReference>
<keyword evidence="4" id="KW-1185">Reference proteome</keyword>
<evidence type="ECO:0000313" key="3">
    <source>
        <dbReference type="EMBL" id="GBQ92434.1"/>
    </source>
</evidence>
<dbReference type="Pfam" id="PF01479">
    <property type="entry name" value="S4"/>
    <property type="match status" value="1"/>
</dbReference>
<dbReference type="EMBL" id="BAPV01000057">
    <property type="protein sequence ID" value="GBQ92434.1"/>
    <property type="molecule type" value="Genomic_DNA"/>
</dbReference>
<evidence type="ECO:0000256" key="1">
    <source>
        <dbReference type="PROSITE-ProRule" id="PRU00182"/>
    </source>
</evidence>
<dbReference type="Gene3D" id="3.10.290.10">
    <property type="entry name" value="RNA-binding S4 domain"/>
    <property type="match status" value="1"/>
</dbReference>
<evidence type="ECO:0000313" key="4">
    <source>
        <dbReference type="Proteomes" id="UP001062776"/>
    </source>
</evidence>
<dbReference type="SUPFAM" id="SSF55174">
    <property type="entry name" value="Alpha-L RNA-binding motif"/>
    <property type="match status" value="1"/>
</dbReference>